<sequence length="68" mass="7728">MRFGGFGAEETEHHDQATTDQLRFPTPRWMPTRPACNAVCMRRLKKAHDLLNAIPPPPPSRFSKGKNI</sequence>
<evidence type="ECO:0000256" key="1">
    <source>
        <dbReference type="SAM" id="MobiDB-lite"/>
    </source>
</evidence>
<dbReference type="EMBL" id="JAAMPC010000004">
    <property type="protein sequence ID" value="KAG2316237.1"/>
    <property type="molecule type" value="Genomic_DNA"/>
</dbReference>
<organism evidence="2 3">
    <name type="scientific">Brassica carinata</name>
    <name type="common">Ethiopian mustard</name>
    <name type="synonym">Abyssinian cabbage</name>
    <dbReference type="NCBI Taxonomy" id="52824"/>
    <lineage>
        <taxon>Eukaryota</taxon>
        <taxon>Viridiplantae</taxon>
        <taxon>Streptophyta</taxon>
        <taxon>Embryophyta</taxon>
        <taxon>Tracheophyta</taxon>
        <taxon>Spermatophyta</taxon>
        <taxon>Magnoliopsida</taxon>
        <taxon>eudicotyledons</taxon>
        <taxon>Gunneridae</taxon>
        <taxon>Pentapetalae</taxon>
        <taxon>rosids</taxon>
        <taxon>malvids</taxon>
        <taxon>Brassicales</taxon>
        <taxon>Brassicaceae</taxon>
        <taxon>Brassiceae</taxon>
        <taxon>Brassica</taxon>
    </lineage>
</organism>
<gene>
    <name evidence="2" type="ORF">Bca52824_019359</name>
</gene>
<keyword evidence="3" id="KW-1185">Reference proteome</keyword>
<reference evidence="2 3" key="1">
    <citation type="submission" date="2020-02" db="EMBL/GenBank/DDBJ databases">
        <authorList>
            <person name="Ma Q."/>
            <person name="Huang Y."/>
            <person name="Song X."/>
            <person name="Pei D."/>
        </authorList>
    </citation>
    <scope>NUCLEOTIDE SEQUENCE [LARGE SCALE GENOMIC DNA]</scope>
    <source>
        <strain evidence="2">Sxm20200214</strain>
        <tissue evidence="2">Leaf</tissue>
    </source>
</reference>
<comment type="caution">
    <text evidence="2">The sequence shown here is derived from an EMBL/GenBank/DDBJ whole genome shotgun (WGS) entry which is preliminary data.</text>
</comment>
<accession>A0A8X8AZG9</accession>
<dbReference type="OrthoDB" id="10418615at2759"/>
<feature type="region of interest" description="Disordered" evidence="1">
    <location>
        <begin position="1"/>
        <end position="29"/>
    </location>
</feature>
<name>A0A8X8AZG9_BRACI</name>
<dbReference type="Proteomes" id="UP000886595">
    <property type="component" value="Unassembled WGS sequence"/>
</dbReference>
<evidence type="ECO:0000313" key="2">
    <source>
        <dbReference type="EMBL" id="KAG2316237.1"/>
    </source>
</evidence>
<proteinExistence type="predicted"/>
<protein>
    <submittedName>
        <fullName evidence="2">Uncharacterized protein</fullName>
    </submittedName>
</protein>
<evidence type="ECO:0000313" key="3">
    <source>
        <dbReference type="Proteomes" id="UP000886595"/>
    </source>
</evidence>
<dbReference type="AlphaFoldDB" id="A0A8X8AZG9"/>